<keyword evidence="3" id="KW-0560">Oxidoreductase</keyword>
<comment type="similarity">
    <text evidence="1">Belongs to the cytochrome P450 family.</text>
</comment>
<dbReference type="InterPro" id="IPR036396">
    <property type="entry name" value="Cyt_P450_sf"/>
</dbReference>
<feature type="non-terminal residue" evidence="5">
    <location>
        <position position="1"/>
    </location>
</feature>
<organism evidence="5 6">
    <name type="scientific">Cladophialophora psammophila CBS 110553</name>
    <dbReference type="NCBI Taxonomy" id="1182543"/>
    <lineage>
        <taxon>Eukaryota</taxon>
        <taxon>Fungi</taxon>
        <taxon>Dikarya</taxon>
        <taxon>Ascomycota</taxon>
        <taxon>Pezizomycotina</taxon>
        <taxon>Eurotiomycetes</taxon>
        <taxon>Chaetothyriomycetidae</taxon>
        <taxon>Chaetothyriales</taxon>
        <taxon>Herpotrichiellaceae</taxon>
        <taxon>Cladophialophora</taxon>
    </lineage>
</organism>
<reference evidence="5 6" key="1">
    <citation type="submission" date="2013-03" db="EMBL/GenBank/DDBJ databases">
        <title>The Genome Sequence of Cladophialophora psammophila CBS 110553.</title>
        <authorList>
            <consortium name="The Broad Institute Genomics Platform"/>
            <person name="Cuomo C."/>
            <person name="de Hoog S."/>
            <person name="Gorbushina A."/>
            <person name="Walker B."/>
            <person name="Young S.K."/>
            <person name="Zeng Q."/>
            <person name="Gargeya S."/>
            <person name="Fitzgerald M."/>
            <person name="Haas B."/>
            <person name="Abouelleil A."/>
            <person name="Allen A.W."/>
            <person name="Alvarado L."/>
            <person name="Arachchi H.M."/>
            <person name="Berlin A.M."/>
            <person name="Chapman S.B."/>
            <person name="Gainer-Dewar J."/>
            <person name="Goldberg J."/>
            <person name="Griggs A."/>
            <person name="Gujja S."/>
            <person name="Hansen M."/>
            <person name="Howarth C."/>
            <person name="Imamovic A."/>
            <person name="Ireland A."/>
            <person name="Larimer J."/>
            <person name="McCowan C."/>
            <person name="Murphy C."/>
            <person name="Pearson M."/>
            <person name="Poon T.W."/>
            <person name="Priest M."/>
            <person name="Roberts A."/>
            <person name="Saif S."/>
            <person name="Shea T."/>
            <person name="Sisk P."/>
            <person name="Sykes S."/>
            <person name="Wortman J."/>
            <person name="Nusbaum C."/>
            <person name="Birren B."/>
        </authorList>
    </citation>
    <scope>NUCLEOTIDE SEQUENCE [LARGE SCALE GENOMIC DNA]</scope>
    <source>
        <strain evidence="5 6">CBS 110553</strain>
    </source>
</reference>
<keyword evidence="2" id="KW-0479">Metal-binding</keyword>
<dbReference type="RefSeq" id="XP_007750188.1">
    <property type="nucleotide sequence ID" value="XM_007751998.1"/>
</dbReference>
<evidence type="ECO:0000256" key="1">
    <source>
        <dbReference type="ARBA" id="ARBA00010617"/>
    </source>
</evidence>
<keyword evidence="6" id="KW-1185">Reference proteome</keyword>
<evidence type="ECO:0000313" key="6">
    <source>
        <dbReference type="Proteomes" id="UP000019471"/>
    </source>
</evidence>
<dbReference type="GO" id="GO:0005506">
    <property type="term" value="F:iron ion binding"/>
    <property type="evidence" value="ECO:0007669"/>
    <property type="project" value="InterPro"/>
</dbReference>
<sequence>LPQAIPHRVYQDDYYDGYLIPKDSTVILPRWAIHMSESRGYKDPEAYNPVTNQPIPINLTAYDEGMAHCSKPFSVVFKPRSQDHVDVIKREMSDALGFLKAWDD</sequence>
<evidence type="ECO:0000313" key="5">
    <source>
        <dbReference type="EMBL" id="EXJ63665.1"/>
    </source>
</evidence>
<name>W9WF94_9EURO</name>
<dbReference type="OrthoDB" id="1103324at2759"/>
<keyword evidence="4" id="KW-0408">Iron</keyword>
<dbReference type="GeneID" id="19196115"/>
<dbReference type="Pfam" id="PF00067">
    <property type="entry name" value="p450"/>
    <property type="match status" value="1"/>
</dbReference>
<accession>W9WF94</accession>
<comment type="caution">
    <text evidence="5">The sequence shown here is derived from an EMBL/GenBank/DDBJ whole genome shotgun (WGS) entry which is preliminary data.</text>
</comment>
<dbReference type="AlphaFoldDB" id="W9WF94"/>
<dbReference type="Proteomes" id="UP000019471">
    <property type="component" value="Unassembled WGS sequence"/>
</dbReference>
<gene>
    <name evidence="5" type="ORF">A1O5_11426</name>
</gene>
<dbReference type="InterPro" id="IPR050364">
    <property type="entry name" value="Cytochrome_P450_fung"/>
</dbReference>
<proteinExistence type="inferred from homology"/>
<dbReference type="Gene3D" id="1.10.630.10">
    <property type="entry name" value="Cytochrome P450"/>
    <property type="match status" value="1"/>
</dbReference>
<evidence type="ECO:0000256" key="2">
    <source>
        <dbReference type="ARBA" id="ARBA00022723"/>
    </source>
</evidence>
<dbReference type="GO" id="GO:0016705">
    <property type="term" value="F:oxidoreductase activity, acting on paired donors, with incorporation or reduction of molecular oxygen"/>
    <property type="evidence" value="ECO:0007669"/>
    <property type="project" value="InterPro"/>
</dbReference>
<dbReference type="PANTHER" id="PTHR46300">
    <property type="entry name" value="P450, PUTATIVE (EUROFUNG)-RELATED-RELATED"/>
    <property type="match status" value="1"/>
</dbReference>
<dbReference type="HOGENOM" id="CLU_2256385_0_0_1"/>
<dbReference type="SUPFAM" id="SSF48264">
    <property type="entry name" value="Cytochrome P450"/>
    <property type="match status" value="1"/>
</dbReference>
<evidence type="ECO:0000256" key="3">
    <source>
        <dbReference type="ARBA" id="ARBA00023002"/>
    </source>
</evidence>
<dbReference type="InterPro" id="IPR001128">
    <property type="entry name" value="Cyt_P450"/>
</dbReference>
<dbReference type="GO" id="GO:0004497">
    <property type="term" value="F:monooxygenase activity"/>
    <property type="evidence" value="ECO:0007669"/>
    <property type="project" value="InterPro"/>
</dbReference>
<dbReference type="EMBL" id="AMGX01000025">
    <property type="protein sequence ID" value="EXJ63665.1"/>
    <property type="molecule type" value="Genomic_DNA"/>
</dbReference>
<evidence type="ECO:0000256" key="4">
    <source>
        <dbReference type="ARBA" id="ARBA00023004"/>
    </source>
</evidence>
<protein>
    <submittedName>
        <fullName evidence="5">Uncharacterized protein</fullName>
    </submittedName>
</protein>
<dbReference type="GO" id="GO:0020037">
    <property type="term" value="F:heme binding"/>
    <property type="evidence" value="ECO:0007669"/>
    <property type="project" value="InterPro"/>
</dbReference>
<dbReference type="STRING" id="1182543.W9WF94"/>